<evidence type="ECO:0000313" key="1">
    <source>
        <dbReference type="EMBL" id="VFU53677.1"/>
    </source>
</evidence>
<gene>
    <name evidence="1" type="ORF">SVIM_LOCUS373037</name>
</gene>
<dbReference type="AlphaFoldDB" id="A0A6N2MMD9"/>
<proteinExistence type="predicted"/>
<accession>A0A6N2MMD9</accession>
<reference evidence="1" key="1">
    <citation type="submission" date="2019-03" db="EMBL/GenBank/DDBJ databases">
        <authorList>
            <person name="Mank J."/>
            <person name="Almeida P."/>
        </authorList>
    </citation>
    <scope>NUCLEOTIDE SEQUENCE</scope>
    <source>
        <strain evidence="1">78183</strain>
    </source>
</reference>
<protein>
    <submittedName>
        <fullName evidence="1">Uncharacterized protein</fullName>
    </submittedName>
</protein>
<organism evidence="1">
    <name type="scientific">Salix viminalis</name>
    <name type="common">Common osier</name>
    <name type="synonym">Basket willow</name>
    <dbReference type="NCBI Taxonomy" id="40686"/>
    <lineage>
        <taxon>Eukaryota</taxon>
        <taxon>Viridiplantae</taxon>
        <taxon>Streptophyta</taxon>
        <taxon>Embryophyta</taxon>
        <taxon>Tracheophyta</taxon>
        <taxon>Spermatophyta</taxon>
        <taxon>Magnoliopsida</taxon>
        <taxon>eudicotyledons</taxon>
        <taxon>Gunneridae</taxon>
        <taxon>Pentapetalae</taxon>
        <taxon>rosids</taxon>
        <taxon>fabids</taxon>
        <taxon>Malpighiales</taxon>
        <taxon>Salicaceae</taxon>
        <taxon>Saliceae</taxon>
        <taxon>Salix</taxon>
    </lineage>
</organism>
<name>A0A6N2MMD9_SALVM</name>
<dbReference type="EMBL" id="CAADRP010001818">
    <property type="protein sequence ID" value="VFU53677.1"/>
    <property type="molecule type" value="Genomic_DNA"/>
</dbReference>
<sequence length="74" mass="8589">MCVIRFLLRKNFTAHFHLLEVEESLKGPSKIFSPFLSSGFWTPPIKFRQILSSSIPCEHVLSTERDGEEDFFVD</sequence>